<accession>E2B6D3</accession>
<dbReference type="InterPro" id="IPR043127">
    <property type="entry name" value="Sec-1-like_dom3a"/>
</dbReference>
<evidence type="ECO:0000313" key="3">
    <source>
        <dbReference type="Proteomes" id="UP000008237"/>
    </source>
</evidence>
<gene>
    <name evidence="2" type="ORF">EAI_06560</name>
</gene>
<proteinExistence type="inferred from homology"/>
<sequence>MDEFQKKAKKHQKVESIADMKHFVETYPLFKKLSGTVSKHVTVVGELSSVVEKHNLLEVSELEQELSCQADHSSQLQKIKTLINNQKVRDIDTVRLVMLYALHYEKHANNDINGLIELLKKRSVSDKYIKVIVIIIIL</sequence>
<dbReference type="InterPro" id="IPR001619">
    <property type="entry name" value="Sec1-like"/>
</dbReference>
<dbReference type="OrthoDB" id="10266265at2759"/>
<dbReference type="AlphaFoldDB" id="E2B6D3"/>
<dbReference type="Proteomes" id="UP000008237">
    <property type="component" value="Unassembled WGS sequence"/>
</dbReference>
<evidence type="ECO:0000313" key="2">
    <source>
        <dbReference type="EMBL" id="EFN88746.1"/>
    </source>
</evidence>
<dbReference type="Pfam" id="PF00995">
    <property type="entry name" value="Sec1"/>
    <property type="match status" value="1"/>
</dbReference>
<dbReference type="SUPFAM" id="SSF56815">
    <property type="entry name" value="Sec1/munc18-like (SM) proteins"/>
    <property type="match status" value="1"/>
</dbReference>
<dbReference type="InParanoid" id="E2B6D3"/>
<evidence type="ECO:0000256" key="1">
    <source>
        <dbReference type="ARBA" id="ARBA00009884"/>
    </source>
</evidence>
<dbReference type="Gene3D" id="1.25.40.60">
    <property type="match status" value="1"/>
</dbReference>
<organism evidence="3">
    <name type="scientific">Harpegnathos saltator</name>
    <name type="common">Jerdon's jumping ant</name>
    <dbReference type="NCBI Taxonomy" id="610380"/>
    <lineage>
        <taxon>Eukaryota</taxon>
        <taxon>Metazoa</taxon>
        <taxon>Ecdysozoa</taxon>
        <taxon>Arthropoda</taxon>
        <taxon>Hexapoda</taxon>
        <taxon>Insecta</taxon>
        <taxon>Pterygota</taxon>
        <taxon>Neoptera</taxon>
        <taxon>Endopterygota</taxon>
        <taxon>Hymenoptera</taxon>
        <taxon>Apocrita</taxon>
        <taxon>Aculeata</taxon>
        <taxon>Formicoidea</taxon>
        <taxon>Formicidae</taxon>
        <taxon>Ponerinae</taxon>
        <taxon>Ponerini</taxon>
        <taxon>Harpegnathos</taxon>
    </lineage>
</organism>
<dbReference type="EMBL" id="GL445954">
    <property type="protein sequence ID" value="EFN88746.1"/>
    <property type="molecule type" value="Genomic_DNA"/>
</dbReference>
<dbReference type="PANTHER" id="PTHR11679">
    <property type="entry name" value="VESICLE PROTEIN SORTING-ASSOCIATED"/>
    <property type="match status" value="1"/>
</dbReference>
<comment type="similarity">
    <text evidence="1">Belongs to the STXBP/unc-18/SEC1 family.</text>
</comment>
<dbReference type="Gene3D" id="3.90.830.10">
    <property type="entry name" value="Syntaxin Binding Protein 1, Chain A, domain 2"/>
    <property type="match status" value="1"/>
</dbReference>
<dbReference type="STRING" id="610380.E2B6D3"/>
<protein>
    <submittedName>
        <fullName evidence="2">Vacuolar protein sorting-associated protein 45</fullName>
    </submittedName>
</protein>
<dbReference type="InterPro" id="IPR036045">
    <property type="entry name" value="Sec1-like_sf"/>
</dbReference>
<reference evidence="2 3" key="1">
    <citation type="journal article" date="2010" name="Science">
        <title>Genomic comparison of the ants Camponotus floridanus and Harpegnathos saltator.</title>
        <authorList>
            <person name="Bonasio R."/>
            <person name="Zhang G."/>
            <person name="Ye C."/>
            <person name="Mutti N.S."/>
            <person name="Fang X."/>
            <person name="Qin N."/>
            <person name="Donahue G."/>
            <person name="Yang P."/>
            <person name="Li Q."/>
            <person name="Li C."/>
            <person name="Zhang P."/>
            <person name="Huang Z."/>
            <person name="Berger S.L."/>
            <person name="Reinberg D."/>
            <person name="Wang J."/>
            <person name="Liebig J."/>
        </authorList>
    </citation>
    <scope>NUCLEOTIDE SEQUENCE [LARGE SCALE GENOMIC DNA]</scope>
    <source>
        <strain evidence="2 3">R22 G/1</strain>
    </source>
</reference>
<name>E2B6D3_HARSA</name>
<keyword evidence="3" id="KW-1185">Reference proteome</keyword>
<dbReference type="GO" id="GO:0016192">
    <property type="term" value="P:vesicle-mediated transport"/>
    <property type="evidence" value="ECO:0007669"/>
    <property type="project" value="InterPro"/>
</dbReference>